<gene>
    <name evidence="1" type="ORF">OXH18_04365</name>
</gene>
<evidence type="ECO:0000313" key="2">
    <source>
        <dbReference type="Proteomes" id="UP001163152"/>
    </source>
</evidence>
<dbReference type="RefSeq" id="WP_268611198.1">
    <property type="nucleotide sequence ID" value="NZ_CP113797.1"/>
</dbReference>
<accession>A0A9E8ZMJ4</accession>
<dbReference type="KEGG" id="tsin:OXH18_04365"/>
<sequence>MNHFPAQLNPDELREWQLKIEVANRHNIWCHCRQCDREWIASKPSVCECGSAQVESIACWQFPDD</sequence>
<dbReference type="EMBL" id="CP113797">
    <property type="protein sequence ID" value="WAL61241.1"/>
    <property type="molecule type" value="Genomic_DNA"/>
</dbReference>
<protein>
    <submittedName>
        <fullName evidence="1">Uncharacterized protein</fullName>
    </submittedName>
</protein>
<evidence type="ECO:0000313" key="1">
    <source>
        <dbReference type="EMBL" id="WAL61241.1"/>
    </source>
</evidence>
<dbReference type="AlphaFoldDB" id="A0A9E8ZMJ4"/>
<keyword evidence="2" id="KW-1185">Reference proteome</keyword>
<proteinExistence type="predicted"/>
<reference evidence="1" key="1">
    <citation type="submission" date="2022-12" db="EMBL/GenBank/DDBJ databases">
        <title>Polyphasic identification of a Novel Hot-Spring Cyanobacterium Ocullathermofonsia sinensis gen nov. sp. nov. and Genomic Insights on its Adaptations to the Thermal Habitat.</title>
        <authorList>
            <person name="Daroch M."/>
            <person name="Tang J."/>
            <person name="Jiang Y."/>
        </authorList>
    </citation>
    <scope>NUCLEOTIDE SEQUENCE</scope>
    <source>
        <strain evidence="1">PKUAC-SCTA174</strain>
    </source>
</reference>
<dbReference type="Proteomes" id="UP001163152">
    <property type="component" value="Chromosome"/>
</dbReference>
<organism evidence="1 2">
    <name type="scientific">Thermocoleostomius sinensis A174</name>
    <dbReference type="NCBI Taxonomy" id="2016057"/>
    <lineage>
        <taxon>Bacteria</taxon>
        <taxon>Bacillati</taxon>
        <taxon>Cyanobacteriota</taxon>
        <taxon>Cyanophyceae</taxon>
        <taxon>Oculatellales</taxon>
        <taxon>Oculatellaceae</taxon>
        <taxon>Thermocoleostomius</taxon>
    </lineage>
</organism>
<name>A0A9E8ZMJ4_9CYAN</name>